<dbReference type="RefSeq" id="WP_023107918.1">
    <property type="nucleotide sequence ID" value="NZ_CAADPB010000194.1"/>
</dbReference>
<protein>
    <submittedName>
        <fullName evidence="3">DUF2523 domain-containing protein</fullName>
    </submittedName>
</protein>
<dbReference type="AlphaFoldDB" id="A0A367M0X2"/>
<evidence type="ECO:0000313" key="3">
    <source>
        <dbReference type="EMBL" id="RCI71008.1"/>
    </source>
</evidence>
<sequence length="115" mass="13122">MQAIIETVASWFKALLAWFGRIFEWFLGMFKDFMEFIADLPLLIFKGVMEGALYLINALPVPQFLVQYKLQTLFSGLPESVLWFVQFFGIPQGLAILGAGVAFRLLRKALTLGQW</sequence>
<organism evidence="3 4">
    <name type="scientific">Pseudomonas aeruginosa</name>
    <dbReference type="NCBI Taxonomy" id="287"/>
    <lineage>
        <taxon>Bacteria</taxon>
        <taxon>Pseudomonadati</taxon>
        <taxon>Pseudomonadota</taxon>
        <taxon>Gammaproteobacteria</taxon>
        <taxon>Pseudomonadales</taxon>
        <taxon>Pseudomonadaceae</taxon>
        <taxon>Pseudomonas</taxon>
    </lineage>
</organism>
<evidence type="ECO:0000256" key="1">
    <source>
        <dbReference type="SAM" id="Phobius"/>
    </source>
</evidence>
<reference evidence="3 4" key="1">
    <citation type="submission" date="2018-07" db="EMBL/GenBank/DDBJ databases">
        <title>Mechanisms of high-level aminoglycoside resistance among Gram-negative pathogens in Brazil.</title>
        <authorList>
            <person name="Ballaben A.S."/>
            <person name="Darini A.L.C."/>
            <person name="Doi Y."/>
        </authorList>
    </citation>
    <scope>NUCLEOTIDE SEQUENCE [LARGE SCALE GENOMIC DNA]</scope>
    <source>
        <strain evidence="3 4">B2-305</strain>
    </source>
</reference>
<gene>
    <name evidence="3" type="ORF">DT376_31465</name>
    <name evidence="2" type="ORF">GUL26_31030</name>
</gene>
<evidence type="ECO:0000313" key="2">
    <source>
        <dbReference type="EMBL" id="MZZ16704.1"/>
    </source>
</evidence>
<proteinExistence type="predicted"/>
<keyword evidence="1" id="KW-1133">Transmembrane helix</keyword>
<accession>A0A367M0X2</accession>
<dbReference type="Proteomes" id="UP000644192">
    <property type="component" value="Unassembled WGS sequence"/>
</dbReference>
<name>A0A367M0X2_PSEAI</name>
<dbReference type="Proteomes" id="UP000253594">
    <property type="component" value="Unassembled WGS sequence"/>
</dbReference>
<dbReference type="EMBL" id="WXZT01000031">
    <property type="protein sequence ID" value="MZZ16704.1"/>
    <property type="molecule type" value="Genomic_DNA"/>
</dbReference>
<feature type="transmembrane region" description="Helical" evidence="1">
    <location>
        <begin position="81"/>
        <end position="106"/>
    </location>
</feature>
<dbReference type="EMBL" id="QORE01001674">
    <property type="protein sequence ID" value="RCI71008.1"/>
    <property type="molecule type" value="Genomic_DNA"/>
</dbReference>
<keyword evidence="1" id="KW-0812">Transmembrane</keyword>
<dbReference type="InterPro" id="IPR019670">
    <property type="entry name" value="DUF2523"/>
</dbReference>
<dbReference type="Pfam" id="PF10734">
    <property type="entry name" value="DUF2523"/>
    <property type="match status" value="1"/>
</dbReference>
<keyword evidence="1" id="KW-0472">Membrane</keyword>
<evidence type="ECO:0000313" key="4">
    <source>
        <dbReference type="Proteomes" id="UP000253594"/>
    </source>
</evidence>
<comment type="caution">
    <text evidence="3">The sequence shown here is derived from an EMBL/GenBank/DDBJ whole genome shotgun (WGS) entry which is preliminary data.</text>
</comment>
<feature type="transmembrane region" description="Helical" evidence="1">
    <location>
        <begin position="12"/>
        <end position="30"/>
    </location>
</feature>
<reference evidence="2" key="2">
    <citation type="submission" date="2020-01" db="EMBL/GenBank/DDBJ databases">
        <title>Bacteria Cultured from War Wounds Associated with the Conflict in Eastern Ukraine.</title>
        <authorList>
            <person name="Snesrud E."/>
            <person name="Galac M.R."/>
            <person name="Mc Gann P."/>
            <person name="Valentine K."/>
            <person name="Viacheslav K."/>
        </authorList>
    </citation>
    <scope>NUCLEOTIDE SEQUENCE</scope>
    <source>
        <strain evidence="2">VNMU148</strain>
    </source>
</reference>